<keyword evidence="2" id="KW-1185">Reference proteome</keyword>
<protein>
    <submittedName>
        <fullName evidence="1">Uncharacterized protein</fullName>
    </submittedName>
</protein>
<accession>A0A397UQ63</accession>
<comment type="caution">
    <text evidence="1">The sequence shown here is derived from an EMBL/GenBank/DDBJ whole genome shotgun (WGS) entry which is preliminary data.</text>
</comment>
<name>A0A397UQ63_9GLOM</name>
<gene>
    <name evidence="1" type="ORF">C2G38_2104903</name>
</gene>
<dbReference type="EMBL" id="QKWP01001196">
    <property type="protein sequence ID" value="RIB10919.1"/>
    <property type="molecule type" value="Genomic_DNA"/>
</dbReference>
<evidence type="ECO:0000313" key="2">
    <source>
        <dbReference type="Proteomes" id="UP000266673"/>
    </source>
</evidence>
<proteinExistence type="predicted"/>
<sequence>MLSKRQNILSSLRWKLKILPGFYSTVNLHNPYVIKFLIKILRSVYNCLITVLLPKG</sequence>
<organism evidence="1 2">
    <name type="scientific">Gigaspora rosea</name>
    <dbReference type="NCBI Taxonomy" id="44941"/>
    <lineage>
        <taxon>Eukaryota</taxon>
        <taxon>Fungi</taxon>
        <taxon>Fungi incertae sedis</taxon>
        <taxon>Mucoromycota</taxon>
        <taxon>Glomeromycotina</taxon>
        <taxon>Glomeromycetes</taxon>
        <taxon>Diversisporales</taxon>
        <taxon>Gigasporaceae</taxon>
        <taxon>Gigaspora</taxon>
    </lineage>
</organism>
<dbReference type="Proteomes" id="UP000266673">
    <property type="component" value="Unassembled WGS sequence"/>
</dbReference>
<reference evidence="1 2" key="1">
    <citation type="submission" date="2018-06" db="EMBL/GenBank/DDBJ databases">
        <title>Comparative genomics reveals the genomic features of Rhizophagus irregularis, R. cerebriforme, R. diaphanum and Gigaspora rosea, and their symbiotic lifestyle signature.</title>
        <authorList>
            <person name="Morin E."/>
            <person name="San Clemente H."/>
            <person name="Chen E.C.H."/>
            <person name="De La Providencia I."/>
            <person name="Hainaut M."/>
            <person name="Kuo A."/>
            <person name="Kohler A."/>
            <person name="Murat C."/>
            <person name="Tang N."/>
            <person name="Roy S."/>
            <person name="Loubradou J."/>
            <person name="Henrissat B."/>
            <person name="Grigoriev I.V."/>
            <person name="Corradi N."/>
            <person name="Roux C."/>
            <person name="Martin F.M."/>
        </authorList>
    </citation>
    <scope>NUCLEOTIDE SEQUENCE [LARGE SCALE GENOMIC DNA]</scope>
    <source>
        <strain evidence="1 2">DAOM 194757</strain>
    </source>
</reference>
<evidence type="ECO:0000313" key="1">
    <source>
        <dbReference type="EMBL" id="RIB10919.1"/>
    </source>
</evidence>
<dbReference type="AlphaFoldDB" id="A0A397UQ63"/>